<dbReference type="InterPro" id="IPR011989">
    <property type="entry name" value="ARM-like"/>
</dbReference>
<dbReference type="InterPro" id="IPR016024">
    <property type="entry name" value="ARM-type_fold"/>
</dbReference>
<keyword evidence="4 5" id="KW-0833">Ubl conjugation pathway</keyword>
<evidence type="ECO:0000256" key="2">
    <source>
        <dbReference type="ARBA" id="ARBA00004906"/>
    </source>
</evidence>
<protein>
    <recommendedName>
        <fullName evidence="5 6">U-box domain-containing protein</fullName>
        <ecNumber evidence="5">2.3.2.27</ecNumber>
    </recommendedName>
    <alternativeName>
        <fullName evidence="5">RING-type E3 ubiquitin transferase PUB</fullName>
    </alternativeName>
</protein>
<evidence type="ECO:0000313" key="8">
    <source>
        <dbReference type="Proteomes" id="UP000095767"/>
    </source>
</evidence>
<comment type="function">
    <text evidence="5">Functions as an E3 ubiquitin ligase.</text>
</comment>
<dbReference type="Gene3D" id="1.25.10.10">
    <property type="entry name" value="Leucine-rich Repeat Variant"/>
    <property type="match status" value="1"/>
</dbReference>
<dbReference type="FunFam" id="3.30.40.10:FF:000442">
    <property type="entry name" value="RING-type E3 ubiquitin transferase"/>
    <property type="match status" value="1"/>
</dbReference>
<organism evidence="7 8">
    <name type="scientific">Dichanthelium oligosanthes</name>
    <dbReference type="NCBI Taxonomy" id="888268"/>
    <lineage>
        <taxon>Eukaryota</taxon>
        <taxon>Viridiplantae</taxon>
        <taxon>Streptophyta</taxon>
        <taxon>Embryophyta</taxon>
        <taxon>Tracheophyta</taxon>
        <taxon>Spermatophyta</taxon>
        <taxon>Magnoliopsida</taxon>
        <taxon>Liliopsida</taxon>
        <taxon>Poales</taxon>
        <taxon>Poaceae</taxon>
        <taxon>PACMAD clade</taxon>
        <taxon>Panicoideae</taxon>
        <taxon>Panicodae</taxon>
        <taxon>Paniceae</taxon>
        <taxon>Dichantheliinae</taxon>
        <taxon>Dichanthelium</taxon>
    </lineage>
</organism>
<dbReference type="GO" id="GO:0061630">
    <property type="term" value="F:ubiquitin protein ligase activity"/>
    <property type="evidence" value="ECO:0007669"/>
    <property type="project" value="UniProtKB-UniRule"/>
</dbReference>
<reference evidence="7 8" key="1">
    <citation type="submission" date="2016-09" db="EMBL/GenBank/DDBJ databases">
        <title>The draft genome of Dichanthelium oligosanthes: A C3 panicoid grass species.</title>
        <authorList>
            <person name="Studer A.J."/>
            <person name="Schnable J.C."/>
            <person name="Brutnell T.P."/>
        </authorList>
    </citation>
    <scope>NUCLEOTIDE SEQUENCE [LARGE SCALE GENOMIC DNA]</scope>
    <source>
        <strain evidence="8">cv. Kellogg 1175</strain>
        <tissue evidence="7">Leaf</tissue>
    </source>
</reference>
<comment type="caution">
    <text evidence="7">The sequence shown here is derived from an EMBL/GenBank/DDBJ whole genome shotgun (WGS) entry which is preliminary data.</text>
</comment>
<dbReference type="SMART" id="SM00504">
    <property type="entry name" value="Ubox"/>
    <property type="match status" value="1"/>
</dbReference>
<proteinExistence type="predicted"/>
<dbReference type="InterPro" id="IPR013083">
    <property type="entry name" value="Znf_RING/FYVE/PHD"/>
</dbReference>
<accession>A0A1E5VXT8</accession>
<dbReference type="PANTHER" id="PTHR22849">
    <property type="entry name" value="WDSAM1 PROTEIN"/>
    <property type="match status" value="1"/>
</dbReference>
<keyword evidence="3 5" id="KW-0808">Transferase</keyword>
<dbReference type="GO" id="GO:0016567">
    <property type="term" value="P:protein ubiquitination"/>
    <property type="evidence" value="ECO:0007669"/>
    <property type="project" value="UniProtKB-UniRule"/>
</dbReference>
<name>A0A1E5VXT8_9POAL</name>
<dbReference type="PANTHER" id="PTHR22849:SF111">
    <property type="entry name" value="U-BOX DOMAIN-CONTAINING PROTEIN"/>
    <property type="match status" value="1"/>
</dbReference>
<evidence type="ECO:0000256" key="5">
    <source>
        <dbReference type="RuleBase" id="RU369093"/>
    </source>
</evidence>
<dbReference type="OrthoDB" id="10064100at2759"/>
<evidence type="ECO:0000256" key="4">
    <source>
        <dbReference type="ARBA" id="ARBA00022786"/>
    </source>
</evidence>
<dbReference type="InterPro" id="IPR058678">
    <property type="entry name" value="ARM_PUB"/>
</dbReference>
<keyword evidence="8" id="KW-1185">Reference proteome</keyword>
<dbReference type="InterPro" id="IPR003613">
    <property type="entry name" value="Ubox_domain"/>
</dbReference>
<dbReference type="AlphaFoldDB" id="A0A1E5VXT8"/>
<dbReference type="InterPro" id="IPR045210">
    <property type="entry name" value="RING-Ubox_PUB"/>
</dbReference>
<dbReference type="SUPFAM" id="SSF57850">
    <property type="entry name" value="RING/U-box"/>
    <property type="match status" value="1"/>
</dbReference>
<evidence type="ECO:0000313" key="7">
    <source>
        <dbReference type="EMBL" id="OEL29916.1"/>
    </source>
</evidence>
<dbReference type="EMBL" id="LWDX02026690">
    <property type="protein sequence ID" value="OEL29916.1"/>
    <property type="molecule type" value="Genomic_DNA"/>
</dbReference>
<dbReference type="CDD" id="cd16664">
    <property type="entry name" value="RING-Ubox_PUB"/>
    <property type="match status" value="1"/>
</dbReference>
<dbReference type="Pfam" id="PF25598">
    <property type="entry name" value="ARM_PUB"/>
    <property type="match status" value="1"/>
</dbReference>
<evidence type="ECO:0000259" key="6">
    <source>
        <dbReference type="PROSITE" id="PS51698"/>
    </source>
</evidence>
<dbReference type="EC" id="2.3.2.27" evidence="5"/>
<dbReference type="STRING" id="888268.A0A1E5VXT8"/>
<dbReference type="UniPathway" id="UPA00143"/>
<evidence type="ECO:0000256" key="3">
    <source>
        <dbReference type="ARBA" id="ARBA00022679"/>
    </source>
</evidence>
<dbReference type="Gene3D" id="3.30.40.10">
    <property type="entry name" value="Zinc/RING finger domain, C3HC4 (zinc finger)"/>
    <property type="match status" value="1"/>
</dbReference>
<dbReference type="Proteomes" id="UP000095767">
    <property type="component" value="Unassembled WGS sequence"/>
</dbReference>
<dbReference type="SUPFAM" id="SSF48371">
    <property type="entry name" value="ARM repeat"/>
    <property type="match status" value="1"/>
</dbReference>
<evidence type="ECO:0000256" key="1">
    <source>
        <dbReference type="ARBA" id="ARBA00000900"/>
    </source>
</evidence>
<feature type="domain" description="U-box" evidence="6">
    <location>
        <begin position="20"/>
        <end position="94"/>
    </location>
</feature>
<dbReference type="PROSITE" id="PS51698">
    <property type="entry name" value="U_BOX"/>
    <property type="match status" value="1"/>
</dbReference>
<sequence length="446" mass="45752">MVRKETAMRLPPQHRGLEVKIPSFFRCPISLDVMRSPVSLCTGVTYDRASIQRWLDSGNTTCPATMLPLPSTDLVPNLTLRSLIAHWAASAATCSPTAGGGGGSDASSVRTSSPASLVRRVAASGVDPAPALRELAAYLSDDDVDDFEKNALVGAGRAAETVASVLRRKGEEEASVEAAEAATRVLAAIVASDGIDDANKKRVAAGLAADAPATAASLARVMRGGSGLEARVDAARLAELLLANAGDEARAAAAAETPELVAELVRLIGPVDEKGTLDGNAVGAGLSCLAAICGSRRGAARAEMVRLGAVPAAVRALRATSEPGASAKALRVLESAVGCAEGRAALCEGAEEAVPAVVGKMMKAGRDGAEAAVAVLWAVCHRYRDRRAADAAAAAEGGLTRLLLLVQSGCSPSARQMALELLKIYRVNAKSCLAGYVSKTTHIMPF</sequence>
<comment type="pathway">
    <text evidence="2 5">Protein modification; protein ubiquitination.</text>
</comment>
<comment type="catalytic activity">
    <reaction evidence="1 5">
        <text>S-ubiquitinyl-[E2 ubiquitin-conjugating enzyme]-L-cysteine + [acceptor protein]-L-lysine = [E2 ubiquitin-conjugating enzyme]-L-cysteine + N(6)-ubiquitinyl-[acceptor protein]-L-lysine.</text>
        <dbReference type="EC" id="2.3.2.27"/>
    </reaction>
</comment>
<dbReference type="Pfam" id="PF04564">
    <property type="entry name" value="U-box"/>
    <property type="match status" value="1"/>
</dbReference>
<gene>
    <name evidence="7" type="ORF">BAE44_0009066</name>
</gene>
<dbReference type="InterPro" id="IPR045185">
    <property type="entry name" value="PUB22/23/24-like"/>
</dbReference>